<evidence type="ECO:0000313" key="1">
    <source>
        <dbReference type="EnsemblMetazoa" id="PPA31717.1"/>
    </source>
</evidence>
<dbReference type="PANTHER" id="PTHR33651">
    <property type="entry name" value="PROTEIN CBG06246"/>
    <property type="match status" value="1"/>
</dbReference>
<dbReference type="EnsemblMetazoa" id="PPA31717.1">
    <property type="protein sequence ID" value="PPA31717.1"/>
    <property type="gene ID" value="WBGene00204581"/>
</dbReference>
<proteinExistence type="predicted"/>
<organism evidence="1 2">
    <name type="scientific">Pristionchus pacificus</name>
    <name type="common">Parasitic nematode worm</name>
    <dbReference type="NCBI Taxonomy" id="54126"/>
    <lineage>
        <taxon>Eukaryota</taxon>
        <taxon>Metazoa</taxon>
        <taxon>Ecdysozoa</taxon>
        <taxon>Nematoda</taxon>
        <taxon>Chromadorea</taxon>
        <taxon>Rhabditida</taxon>
        <taxon>Rhabditina</taxon>
        <taxon>Diplogasteromorpha</taxon>
        <taxon>Diplogasteroidea</taxon>
        <taxon>Neodiplogasteridae</taxon>
        <taxon>Pristionchus</taxon>
    </lineage>
</organism>
<accession>A0A8R1UIU0</accession>
<dbReference type="Proteomes" id="UP000005239">
    <property type="component" value="Unassembled WGS sequence"/>
</dbReference>
<reference evidence="1" key="2">
    <citation type="submission" date="2022-06" db="UniProtKB">
        <authorList>
            <consortium name="EnsemblMetazoa"/>
        </authorList>
    </citation>
    <scope>IDENTIFICATION</scope>
    <source>
        <strain evidence="1">PS312</strain>
    </source>
</reference>
<evidence type="ECO:0000313" key="2">
    <source>
        <dbReference type="Proteomes" id="UP000005239"/>
    </source>
</evidence>
<dbReference type="OrthoDB" id="5826345at2759"/>
<name>A0A2A6CFF0_PRIPA</name>
<protein>
    <submittedName>
        <fullName evidence="1">Uncharacterized protein</fullName>
    </submittedName>
</protein>
<gene>
    <name evidence="1" type="primary">WBGene00204581</name>
</gene>
<reference evidence="2" key="1">
    <citation type="journal article" date="2008" name="Nat. Genet.">
        <title>The Pristionchus pacificus genome provides a unique perspective on nematode lifestyle and parasitism.</title>
        <authorList>
            <person name="Dieterich C."/>
            <person name="Clifton S.W."/>
            <person name="Schuster L.N."/>
            <person name="Chinwalla A."/>
            <person name="Delehaunty K."/>
            <person name="Dinkelacker I."/>
            <person name="Fulton L."/>
            <person name="Fulton R."/>
            <person name="Godfrey J."/>
            <person name="Minx P."/>
            <person name="Mitreva M."/>
            <person name="Roeseler W."/>
            <person name="Tian H."/>
            <person name="Witte H."/>
            <person name="Yang S.P."/>
            <person name="Wilson R.K."/>
            <person name="Sommer R.J."/>
        </authorList>
    </citation>
    <scope>NUCLEOTIDE SEQUENCE [LARGE SCALE GENOMIC DNA]</scope>
    <source>
        <strain evidence="2">PS312</strain>
    </source>
</reference>
<accession>A0A2A6CFF0</accession>
<dbReference type="AlphaFoldDB" id="A0A2A6CFF0"/>
<sequence length="383" mass="44360">MVFVVFRLVGDAEDRLFKNNILEPQISHVDLLKRIEHVTKIPIEYQEIKYRGDELPDSLHPLESINEFEELTVPGRERLKNASEAVRIHKRLMENGFFMVYCGFNSFRMENHHKIASWTDESIQLMEEATRSHFLRQHFKRGADDESDFVCRFEDRPRDLGGSRKNTLAYAQLHGEKEETKYNVKCHHFGSSSNSAKGQAPDIKEFFCYKLLELINVGPQAQFILPNKLTGSRTSIIEEEDVSAEILVQILLLGTFLFIDDLHSDNCGQWKGTKEAAIVDFMPRAYTSLNNDSSVYWEAIHIDALEKCNEKSRLEMAKECLKKWDLLSMIDMTNEQIKPEKDRMKRLDIGFKGFNTPTEELDQYIIAVKQNLSKLTDMLNVGE</sequence>
<dbReference type="PANTHER" id="PTHR33651:SF2">
    <property type="entry name" value="PI3K_PI4K CATALYTIC DOMAIN-CONTAINING PROTEIN"/>
    <property type="match status" value="1"/>
</dbReference>
<keyword evidence="2" id="KW-1185">Reference proteome</keyword>